<evidence type="ECO:0000313" key="2">
    <source>
        <dbReference type="EMBL" id="QED26374.1"/>
    </source>
</evidence>
<evidence type="ECO:0000313" key="3">
    <source>
        <dbReference type="Proteomes" id="UP000321595"/>
    </source>
</evidence>
<dbReference type="SUPFAM" id="SSF53474">
    <property type="entry name" value="alpha/beta-Hydrolases"/>
    <property type="match status" value="1"/>
</dbReference>
<organism evidence="2 3">
    <name type="scientific">Microvenator marinus</name>
    <dbReference type="NCBI Taxonomy" id="2600177"/>
    <lineage>
        <taxon>Bacteria</taxon>
        <taxon>Deltaproteobacteria</taxon>
        <taxon>Bradymonadales</taxon>
        <taxon>Microvenatoraceae</taxon>
        <taxon>Microvenator</taxon>
    </lineage>
</organism>
<proteinExistence type="predicted"/>
<dbReference type="InterPro" id="IPR050266">
    <property type="entry name" value="AB_hydrolase_sf"/>
</dbReference>
<dbReference type="KEGG" id="bbae:FRD01_03740"/>
<accession>A0A5B8XL82</accession>
<dbReference type="Pfam" id="PF00561">
    <property type="entry name" value="Abhydrolase_1"/>
    <property type="match status" value="1"/>
</dbReference>
<dbReference type="Proteomes" id="UP000321595">
    <property type="component" value="Chromosome"/>
</dbReference>
<reference evidence="2 3" key="1">
    <citation type="submission" date="2019-08" db="EMBL/GenBank/DDBJ databases">
        <authorList>
            <person name="Liang Q."/>
        </authorList>
    </citation>
    <scope>NUCLEOTIDE SEQUENCE [LARGE SCALE GENOMIC DNA]</scope>
    <source>
        <strain evidence="2 3">V1718</strain>
    </source>
</reference>
<dbReference type="OrthoDB" id="9804723at2"/>
<keyword evidence="2" id="KW-0378">Hydrolase</keyword>
<dbReference type="InterPro" id="IPR000073">
    <property type="entry name" value="AB_hydrolase_1"/>
</dbReference>
<dbReference type="PANTHER" id="PTHR43798:SF33">
    <property type="entry name" value="HYDROLASE, PUTATIVE (AFU_ORTHOLOGUE AFUA_2G14860)-RELATED"/>
    <property type="match status" value="1"/>
</dbReference>
<dbReference type="InterPro" id="IPR029058">
    <property type="entry name" value="AB_hydrolase_fold"/>
</dbReference>
<dbReference type="AlphaFoldDB" id="A0A5B8XL82"/>
<dbReference type="RefSeq" id="WP_146957763.1">
    <property type="nucleotide sequence ID" value="NZ_CP042467.1"/>
</dbReference>
<dbReference type="GO" id="GO:0016020">
    <property type="term" value="C:membrane"/>
    <property type="evidence" value="ECO:0007669"/>
    <property type="project" value="TreeGrafter"/>
</dbReference>
<dbReference type="EMBL" id="CP042467">
    <property type="protein sequence ID" value="QED26374.1"/>
    <property type="molecule type" value="Genomic_DNA"/>
</dbReference>
<dbReference type="GO" id="GO:0016787">
    <property type="term" value="F:hydrolase activity"/>
    <property type="evidence" value="ECO:0007669"/>
    <property type="project" value="UniProtKB-KW"/>
</dbReference>
<name>A0A5B8XL82_9DELT</name>
<gene>
    <name evidence="2" type="ORF">FRD01_03740</name>
</gene>
<evidence type="ECO:0000259" key="1">
    <source>
        <dbReference type="Pfam" id="PF00561"/>
    </source>
</evidence>
<feature type="domain" description="AB hydrolase-1" evidence="1">
    <location>
        <begin position="17"/>
        <end position="234"/>
    </location>
</feature>
<dbReference type="Gene3D" id="3.40.50.1820">
    <property type="entry name" value="alpha/beta hydrolase"/>
    <property type="match status" value="1"/>
</dbReference>
<sequence>MNYEVFGEPIESAERVFLGIHGWGGGTKTFVPLLPYLPAGLALVSVDMPGYGPSRRPAEWSVKHVIQPLVELIDELPGELELLGNCSGAIFGMCAAQLRPERFRRLVLIDPFAYFPWYFRLLLVPGFGRLFYATAFQNPIGRILTNLGLAKHRGEGSDLTASFNELNHDVVYQYLVLLWEVGGYQRFATLKSVPEIELLIGEKTFRAIRHSVELWKGIWPQAVEHICVGAGHLPIEETSSTLSRFAFGSSDDDQTN</sequence>
<keyword evidence="3" id="KW-1185">Reference proteome</keyword>
<dbReference type="PANTHER" id="PTHR43798">
    <property type="entry name" value="MONOACYLGLYCEROL LIPASE"/>
    <property type="match status" value="1"/>
</dbReference>
<protein>
    <submittedName>
        <fullName evidence="2">Alpha/beta hydrolase</fullName>
    </submittedName>
</protein>